<evidence type="ECO:0000313" key="3">
    <source>
        <dbReference type="EMBL" id="MBB5220650.1"/>
    </source>
</evidence>
<sequence length="258" mass="26143">MQILRPHLIAASAGIALSALALTVMVPAFAQEAPAPAAEAPATPAPGATPASPTTPAAPETPEATAPAAPGAPAPDAAAGNPAQQEPMEIVKETFGDWQVRCAPEGNDCFLYQLALDQDKNPVAEVSLLKLPASAEAAAGATVVSPLGTLLTTGVVLQVDGGEKRSYPFAWCSQVGCFSRFGLSQQSIDSLKRGNSVTLSLVSVNRPEEPVSLAVSLKGFTAAFDSLETPPSPAGAAPADRSAPAAPAKPLPNLLPRN</sequence>
<reference evidence="3 4" key="1">
    <citation type="submission" date="2020-08" db="EMBL/GenBank/DDBJ databases">
        <title>Genomic Encyclopedia of Type Strains, Phase IV (KMG-IV): sequencing the most valuable type-strain genomes for metagenomic binning, comparative biology and taxonomic classification.</title>
        <authorList>
            <person name="Goeker M."/>
        </authorList>
    </citation>
    <scope>NUCLEOTIDE SEQUENCE [LARGE SCALE GENOMIC DNA]</scope>
    <source>
        <strain evidence="3 4">DSM 101730</strain>
    </source>
</reference>
<feature type="signal peptide" evidence="2">
    <location>
        <begin position="1"/>
        <end position="30"/>
    </location>
</feature>
<evidence type="ECO:0000313" key="4">
    <source>
        <dbReference type="Proteomes" id="UP000549457"/>
    </source>
</evidence>
<dbReference type="InterPro" id="IPR010642">
    <property type="entry name" value="Invasion_prot_B"/>
</dbReference>
<dbReference type="Proteomes" id="UP000549457">
    <property type="component" value="Unassembled WGS sequence"/>
</dbReference>
<feature type="compositionally biased region" description="Low complexity" evidence="1">
    <location>
        <begin position="37"/>
        <end position="83"/>
    </location>
</feature>
<evidence type="ECO:0000256" key="1">
    <source>
        <dbReference type="SAM" id="MobiDB-lite"/>
    </source>
</evidence>
<keyword evidence="4" id="KW-1185">Reference proteome</keyword>
<dbReference type="RefSeq" id="WP_184146902.1">
    <property type="nucleotide sequence ID" value="NZ_JACHFM010000001.1"/>
</dbReference>
<keyword evidence="2" id="KW-0732">Signal</keyword>
<name>A0A840SIR1_9RHOB</name>
<proteinExistence type="predicted"/>
<feature type="region of interest" description="Disordered" evidence="1">
    <location>
        <begin position="228"/>
        <end position="258"/>
    </location>
</feature>
<accession>A0A840SIR1</accession>
<comment type="caution">
    <text evidence="3">The sequence shown here is derived from an EMBL/GenBank/DDBJ whole genome shotgun (WGS) entry which is preliminary data.</text>
</comment>
<feature type="region of interest" description="Disordered" evidence="1">
    <location>
        <begin position="37"/>
        <end position="84"/>
    </location>
</feature>
<evidence type="ECO:0000256" key="2">
    <source>
        <dbReference type="SAM" id="SignalP"/>
    </source>
</evidence>
<dbReference type="Pfam" id="PF06776">
    <property type="entry name" value="IalB"/>
    <property type="match status" value="1"/>
</dbReference>
<dbReference type="EMBL" id="JACHFM010000001">
    <property type="protein sequence ID" value="MBB5220650.1"/>
    <property type="molecule type" value="Genomic_DNA"/>
</dbReference>
<dbReference type="InterPro" id="IPR038696">
    <property type="entry name" value="IalB_sf"/>
</dbReference>
<dbReference type="AlphaFoldDB" id="A0A840SIR1"/>
<organism evidence="3 4">
    <name type="scientific">Amaricoccus macauensis</name>
    <dbReference type="NCBI Taxonomy" id="57001"/>
    <lineage>
        <taxon>Bacteria</taxon>
        <taxon>Pseudomonadati</taxon>
        <taxon>Pseudomonadota</taxon>
        <taxon>Alphaproteobacteria</taxon>
        <taxon>Rhodobacterales</taxon>
        <taxon>Paracoccaceae</taxon>
        <taxon>Amaricoccus</taxon>
    </lineage>
</organism>
<gene>
    <name evidence="3" type="ORF">HNP73_000571</name>
</gene>
<feature type="compositionally biased region" description="Low complexity" evidence="1">
    <location>
        <begin position="234"/>
        <end position="258"/>
    </location>
</feature>
<feature type="chain" id="PRO_5032623076" evidence="2">
    <location>
        <begin position="31"/>
        <end position="258"/>
    </location>
</feature>
<protein>
    <submittedName>
        <fullName evidence="3">Invasion protein IalB</fullName>
    </submittedName>
</protein>
<dbReference type="Gene3D" id="2.60.40.1880">
    <property type="entry name" value="Invasion associated locus B (IalB) protein"/>
    <property type="match status" value="1"/>
</dbReference>